<dbReference type="OrthoDB" id="5835829at2759"/>
<evidence type="ECO:0000313" key="2">
    <source>
        <dbReference type="EMBL" id="CAA2971594.1"/>
    </source>
</evidence>
<protein>
    <submittedName>
        <fullName evidence="2">7-deoxyloganetic acid glucosyltransferase-like</fullName>
    </submittedName>
</protein>
<dbReference type="EMBL" id="CACTIH010002018">
    <property type="protein sequence ID" value="CAA2971594.1"/>
    <property type="molecule type" value="Genomic_DNA"/>
</dbReference>
<dbReference type="PANTHER" id="PTHR11926:SF1392">
    <property type="entry name" value="GLYCOSYLTRANSFERASE"/>
    <property type="match status" value="1"/>
</dbReference>
<dbReference type="GO" id="GO:0080043">
    <property type="term" value="F:quercetin 3-O-glucosyltransferase activity"/>
    <property type="evidence" value="ECO:0007669"/>
    <property type="project" value="TreeGrafter"/>
</dbReference>
<accession>A0A8S0QZX8</accession>
<dbReference type="Gene3D" id="3.40.50.2000">
    <property type="entry name" value="Glycogen Phosphorylase B"/>
    <property type="match status" value="1"/>
</dbReference>
<gene>
    <name evidence="2" type="ORF">OLEA9_A025104</name>
</gene>
<evidence type="ECO:0000256" key="1">
    <source>
        <dbReference type="ARBA" id="ARBA00009995"/>
    </source>
</evidence>
<dbReference type="SUPFAM" id="SSF53756">
    <property type="entry name" value="UDP-Glycosyltransferase/glycogen phosphorylase"/>
    <property type="match status" value="1"/>
</dbReference>
<comment type="caution">
    <text evidence="2">The sequence shown here is derived from an EMBL/GenBank/DDBJ whole genome shotgun (WGS) entry which is preliminary data.</text>
</comment>
<sequence length="176" mass="19894">MDSERESALPPHVLIFPLPIQGPVNCMLKLAELFCINGLKVTFLNSQHIQRCLSSCTNTESYFQRYPNFRFETVPDGLPEDNPRTVNEFFEMLDSMKAVGVPLFREMVTSGPYGPNFENPITCMVADGAFCFAVDIAKQIGVPLLYFDTISPCCLWTYPCLPKFIEADEFPFKGEL</sequence>
<reference evidence="2 3" key="1">
    <citation type="submission" date="2019-12" db="EMBL/GenBank/DDBJ databases">
        <authorList>
            <person name="Alioto T."/>
            <person name="Alioto T."/>
            <person name="Gomez Garrido J."/>
        </authorList>
    </citation>
    <scope>NUCLEOTIDE SEQUENCE [LARGE SCALE GENOMIC DNA]</scope>
</reference>
<organism evidence="2 3">
    <name type="scientific">Olea europaea subsp. europaea</name>
    <dbReference type="NCBI Taxonomy" id="158383"/>
    <lineage>
        <taxon>Eukaryota</taxon>
        <taxon>Viridiplantae</taxon>
        <taxon>Streptophyta</taxon>
        <taxon>Embryophyta</taxon>
        <taxon>Tracheophyta</taxon>
        <taxon>Spermatophyta</taxon>
        <taxon>Magnoliopsida</taxon>
        <taxon>eudicotyledons</taxon>
        <taxon>Gunneridae</taxon>
        <taxon>Pentapetalae</taxon>
        <taxon>asterids</taxon>
        <taxon>lamiids</taxon>
        <taxon>Lamiales</taxon>
        <taxon>Oleaceae</taxon>
        <taxon>Oleeae</taxon>
        <taxon>Olea</taxon>
    </lineage>
</organism>
<dbReference type="AlphaFoldDB" id="A0A8S0QZX8"/>
<dbReference type="Gramene" id="OE9A025104T1">
    <property type="protein sequence ID" value="OE9A025104C1"/>
    <property type="gene ID" value="OE9A025104"/>
</dbReference>
<dbReference type="Proteomes" id="UP000594638">
    <property type="component" value="Unassembled WGS sequence"/>
</dbReference>
<dbReference type="PANTHER" id="PTHR11926">
    <property type="entry name" value="GLUCOSYL/GLUCURONOSYL TRANSFERASES"/>
    <property type="match status" value="1"/>
</dbReference>
<comment type="similarity">
    <text evidence="1">Belongs to the UDP-glycosyltransferase family.</text>
</comment>
<dbReference type="GO" id="GO:0080044">
    <property type="term" value="F:quercetin 7-O-glucosyltransferase activity"/>
    <property type="evidence" value="ECO:0007669"/>
    <property type="project" value="TreeGrafter"/>
</dbReference>
<evidence type="ECO:0000313" key="3">
    <source>
        <dbReference type="Proteomes" id="UP000594638"/>
    </source>
</evidence>
<keyword evidence="3" id="KW-1185">Reference proteome</keyword>
<proteinExistence type="inferred from homology"/>
<name>A0A8S0QZX8_OLEEU</name>